<protein>
    <submittedName>
        <fullName evidence="1">Uncharacterized protein</fullName>
    </submittedName>
</protein>
<reference evidence="2" key="1">
    <citation type="submission" date="2013-01" db="EMBL/GenBank/DDBJ databases">
        <title>Draft Genome Sequence of a Mulberry Tree, Morus notabilis C.K. Schneid.</title>
        <authorList>
            <person name="He N."/>
            <person name="Zhao S."/>
        </authorList>
    </citation>
    <scope>NUCLEOTIDE SEQUENCE</scope>
</reference>
<dbReference type="EMBL" id="KE343612">
    <property type="protein sequence ID" value="EXB37326.1"/>
    <property type="molecule type" value="Genomic_DNA"/>
</dbReference>
<dbReference type="AlphaFoldDB" id="W9R363"/>
<organism evidence="1 2">
    <name type="scientific">Morus notabilis</name>
    <dbReference type="NCBI Taxonomy" id="981085"/>
    <lineage>
        <taxon>Eukaryota</taxon>
        <taxon>Viridiplantae</taxon>
        <taxon>Streptophyta</taxon>
        <taxon>Embryophyta</taxon>
        <taxon>Tracheophyta</taxon>
        <taxon>Spermatophyta</taxon>
        <taxon>Magnoliopsida</taxon>
        <taxon>eudicotyledons</taxon>
        <taxon>Gunneridae</taxon>
        <taxon>Pentapetalae</taxon>
        <taxon>rosids</taxon>
        <taxon>fabids</taxon>
        <taxon>Rosales</taxon>
        <taxon>Moraceae</taxon>
        <taxon>Moreae</taxon>
        <taxon>Morus</taxon>
    </lineage>
</organism>
<gene>
    <name evidence="1" type="ORF">L484_024252</name>
</gene>
<sequence>MQEDSTTWYVNSNGIDLELEESKPTFSKGMKVEVRSGDEGFRGSWYVHSKDCWSQHRQVVYGGI</sequence>
<keyword evidence="2" id="KW-1185">Reference proteome</keyword>
<proteinExistence type="predicted"/>
<dbReference type="Proteomes" id="UP000030645">
    <property type="component" value="Unassembled WGS sequence"/>
</dbReference>
<name>W9R363_9ROSA</name>
<accession>W9R363</accession>
<evidence type="ECO:0000313" key="2">
    <source>
        <dbReference type="Proteomes" id="UP000030645"/>
    </source>
</evidence>
<evidence type="ECO:0000313" key="1">
    <source>
        <dbReference type="EMBL" id="EXB37326.1"/>
    </source>
</evidence>